<evidence type="ECO:0000259" key="4">
    <source>
        <dbReference type="PROSITE" id="PS50943"/>
    </source>
</evidence>
<dbReference type="InterPro" id="IPR047761">
    <property type="entry name" value="NadS-like"/>
</dbReference>
<evidence type="ECO:0000313" key="6">
    <source>
        <dbReference type="Proteomes" id="UP000060602"/>
    </source>
</evidence>
<organism evidence="5 6">
    <name type="scientific">Alcaligenes xylosoxydans xylosoxydans</name>
    <name type="common">Achromobacter xylosoxidans</name>
    <dbReference type="NCBI Taxonomy" id="85698"/>
    <lineage>
        <taxon>Bacteria</taxon>
        <taxon>Pseudomonadati</taxon>
        <taxon>Pseudomonadota</taxon>
        <taxon>Betaproteobacteria</taxon>
        <taxon>Burkholderiales</taxon>
        <taxon>Alcaligenaceae</taxon>
        <taxon>Achromobacter</taxon>
    </lineage>
</organism>
<dbReference type="PROSITE" id="PS50943">
    <property type="entry name" value="HTH_CROC1"/>
    <property type="match status" value="1"/>
</dbReference>
<evidence type="ECO:0000256" key="2">
    <source>
        <dbReference type="ARBA" id="ARBA00023125"/>
    </source>
</evidence>
<feature type="domain" description="HTH cro/C1-type" evidence="4">
    <location>
        <begin position="46"/>
        <end position="103"/>
    </location>
</feature>
<name>A0A0X8P400_ALCXX</name>
<dbReference type="EMBL" id="CP014060">
    <property type="protein sequence ID" value="AMG39399.1"/>
    <property type="molecule type" value="Genomic_DNA"/>
</dbReference>
<dbReference type="Proteomes" id="UP000060602">
    <property type="component" value="Chromosome"/>
</dbReference>
<dbReference type="PANTHER" id="PTHR36511">
    <property type="entry name" value="MERR FAMILY BACTERIAL REGULATORY PROTEIN"/>
    <property type="match status" value="1"/>
</dbReference>
<dbReference type="CDD" id="cd00093">
    <property type="entry name" value="HTH_XRE"/>
    <property type="match status" value="1"/>
</dbReference>
<dbReference type="AlphaFoldDB" id="A0A0X8P400"/>
<gene>
    <name evidence="5" type="ORF">AL504_27355</name>
</gene>
<dbReference type="PANTHER" id="PTHR36511:SF3">
    <property type="entry name" value="ANTITOXIN HIGA-2"/>
    <property type="match status" value="1"/>
</dbReference>
<keyword evidence="2" id="KW-0238">DNA-binding</keyword>
<reference evidence="6" key="1">
    <citation type="submission" date="2015-12" db="EMBL/GenBank/DDBJ databases">
        <title>FDA dAtabase for Regulatory Grade micrObial Sequences (FDA-ARGOS): Supporting development and validation of Infectious Disease Dx tests.</title>
        <authorList>
            <person name="Case J."/>
            <person name="Tallon L."/>
            <person name="Sadzewicz L."/>
            <person name="Sengamalay N."/>
            <person name="Ott S."/>
            <person name="Godinez A."/>
            <person name="Nagaraj S."/>
            <person name="Nadendla S."/>
            <person name="Sichtig H."/>
        </authorList>
    </citation>
    <scope>NUCLEOTIDE SEQUENCE [LARGE SCALE GENOMIC DNA]</scope>
    <source>
        <strain evidence="6">FDAARGOS_147</strain>
    </source>
</reference>
<dbReference type="Gene3D" id="1.10.260.40">
    <property type="entry name" value="lambda repressor-like DNA-binding domains"/>
    <property type="match status" value="1"/>
</dbReference>
<evidence type="ECO:0000313" key="5">
    <source>
        <dbReference type="EMBL" id="AMG39399.1"/>
    </source>
</evidence>
<evidence type="ECO:0000256" key="1">
    <source>
        <dbReference type="ARBA" id="ARBA00023015"/>
    </source>
</evidence>
<dbReference type="InterPro" id="IPR052359">
    <property type="entry name" value="HTH-type_reg/antitoxin"/>
</dbReference>
<dbReference type="SMART" id="SM00530">
    <property type="entry name" value="HTH_XRE"/>
    <property type="match status" value="1"/>
</dbReference>
<protein>
    <submittedName>
        <fullName evidence="5">Transcriptional regulator</fullName>
    </submittedName>
</protein>
<dbReference type="RefSeq" id="WP_061073801.1">
    <property type="nucleotide sequence ID" value="NZ_CP014060.2"/>
</dbReference>
<dbReference type="NCBIfam" id="NF041265">
    <property type="entry name" value="NadS"/>
    <property type="match status" value="1"/>
</dbReference>
<keyword evidence="1" id="KW-0805">Transcription regulation</keyword>
<proteinExistence type="predicted"/>
<keyword evidence="3" id="KW-0804">Transcription</keyword>
<accession>A0A0X8P400</accession>
<dbReference type="GO" id="GO:0003677">
    <property type="term" value="F:DNA binding"/>
    <property type="evidence" value="ECO:0007669"/>
    <property type="project" value="UniProtKB-KW"/>
</dbReference>
<sequence length="106" mass="11813">MPKKAKSKTTERSTFDLLNEGLDQARAIRRGGLAPGRVTKFEPIDVRAIRERVQMSQAEFAAAIHVSTRTLQNWEQRHRNPTGPAIALLKIVERAPDVAVKVLQSA</sequence>
<dbReference type="Pfam" id="PF01381">
    <property type="entry name" value="HTH_3"/>
    <property type="match status" value="1"/>
</dbReference>
<dbReference type="SUPFAM" id="SSF47413">
    <property type="entry name" value="lambda repressor-like DNA-binding domains"/>
    <property type="match status" value="1"/>
</dbReference>
<dbReference type="InterPro" id="IPR001387">
    <property type="entry name" value="Cro/C1-type_HTH"/>
</dbReference>
<evidence type="ECO:0000256" key="3">
    <source>
        <dbReference type="ARBA" id="ARBA00023163"/>
    </source>
</evidence>
<dbReference type="InterPro" id="IPR010982">
    <property type="entry name" value="Lambda_DNA-bd_dom_sf"/>
</dbReference>